<reference evidence="6" key="2">
    <citation type="submission" date="2016-11" db="UniProtKB">
        <authorList>
            <consortium name="WormBaseParasite"/>
        </authorList>
    </citation>
    <scope>IDENTIFICATION</scope>
</reference>
<dbReference type="Pfam" id="PF07679">
    <property type="entry name" value="I-set"/>
    <property type="match status" value="1"/>
</dbReference>
<keyword evidence="1" id="KW-0677">Repeat</keyword>
<sequence length="518" mass="59391">MDLTVLNEQQLQEFVRIVAEDFKIKYETLQRLHLKEKEIIELTMKAAKNLPNYSDNNCSQSIGIFGNLTISSNRCNQCCCVNKDALCKLCIIRSCVERKRKEWLILCPFKNVQFGQAKYLCKCPCINDNEAWYLRAILELHIDYKLGAQIDKTNVCNFSTTGVMNEYRQKLIEVLSSYNPSKPFQYIDDVIEEVELNTNENCIVRCVLKNDYCDYFLLLSNAVISVMISKQAAGIKVASKEMNSSIFESKIKRITRNLHKSSKSSEYIIQQLFNKLTSVEKTKLMHNINPNCGAFLKKFQQTNSSLAIIETKGPFVGKLSVKMLKKEWNVCTGDMIMLFGVVLSDNLDLNISWYIGTKAIISGGRYRYWRKGFDCCLEIFDCDVSDSGDIVCIVEATNCIASDISVLRVNDDDLAGIEPKFLQLLKYDEIYDCVQLACRVSGFPIPYVTFYFRNRRIINSQRINIDRKNDWWILRINNCTVDDEGKYVALARNRIGKILSSCSVILSNENPSTYISDV</sequence>
<evidence type="ECO:0000313" key="6">
    <source>
        <dbReference type="WBParaSite" id="EN70_5125"/>
    </source>
</evidence>
<evidence type="ECO:0000256" key="2">
    <source>
        <dbReference type="ARBA" id="ARBA00023157"/>
    </source>
</evidence>
<dbReference type="InterPro" id="IPR050964">
    <property type="entry name" value="Striated_Muscle_Regulatory"/>
</dbReference>
<reference evidence="5" key="1">
    <citation type="submission" date="2012-04" db="EMBL/GenBank/DDBJ databases">
        <title>The Genome Sequence of Loa loa.</title>
        <authorList>
            <consortium name="The Broad Institute Genome Sequencing Platform"/>
            <consortium name="Broad Institute Genome Sequencing Center for Infectious Disease"/>
            <person name="Nutman T.B."/>
            <person name="Fink D.L."/>
            <person name="Russ C."/>
            <person name="Young S."/>
            <person name="Zeng Q."/>
            <person name="Gargeya S."/>
            <person name="Alvarado L."/>
            <person name="Berlin A."/>
            <person name="Chapman S.B."/>
            <person name="Chen Z."/>
            <person name="Freedman E."/>
            <person name="Gellesch M."/>
            <person name="Goldberg J."/>
            <person name="Griggs A."/>
            <person name="Gujja S."/>
            <person name="Heilman E.R."/>
            <person name="Heiman D."/>
            <person name="Howarth C."/>
            <person name="Mehta T."/>
            <person name="Neiman D."/>
            <person name="Pearson M."/>
            <person name="Roberts A."/>
            <person name="Saif S."/>
            <person name="Shea T."/>
            <person name="Shenoy N."/>
            <person name="Sisk P."/>
            <person name="Stolte C."/>
            <person name="Sykes S."/>
            <person name="White J."/>
            <person name="Yandava C."/>
            <person name="Haas B."/>
            <person name="Henn M.R."/>
            <person name="Nusbaum C."/>
            <person name="Birren B."/>
        </authorList>
    </citation>
    <scope>NUCLEOTIDE SEQUENCE [LARGE SCALE GENOMIC DNA]</scope>
</reference>
<dbReference type="PANTHER" id="PTHR13817:SF73">
    <property type="entry name" value="FIBRONECTIN TYPE-III DOMAIN-CONTAINING PROTEIN"/>
    <property type="match status" value="1"/>
</dbReference>
<keyword evidence="2" id="KW-1015">Disulfide bond</keyword>
<dbReference type="InterPro" id="IPR036179">
    <property type="entry name" value="Ig-like_dom_sf"/>
</dbReference>
<dbReference type="Proteomes" id="UP000095285">
    <property type="component" value="Unassembled WGS sequence"/>
</dbReference>
<evidence type="ECO:0000259" key="4">
    <source>
        <dbReference type="Pfam" id="PF07679"/>
    </source>
</evidence>
<dbReference type="InterPro" id="IPR013098">
    <property type="entry name" value="Ig_I-set"/>
</dbReference>
<dbReference type="InterPro" id="IPR013783">
    <property type="entry name" value="Ig-like_fold"/>
</dbReference>
<evidence type="ECO:0000256" key="3">
    <source>
        <dbReference type="ARBA" id="ARBA00023319"/>
    </source>
</evidence>
<proteinExistence type="predicted"/>
<dbReference type="AlphaFoldDB" id="A0A1I7VQD2"/>
<dbReference type="WBParaSite" id="EN70_5125">
    <property type="protein sequence ID" value="EN70_5125"/>
    <property type="gene ID" value="EN70_5125"/>
</dbReference>
<organism evidence="5 6">
    <name type="scientific">Loa loa</name>
    <name type="common">Eye worm</name>
    <name type="synonym">Filaria loa</name>
    <dbReference type="NCBI Taxonomy" id="7209"/>
    <lineage>
        <taxon>Eukaryota</taxon>
        <taxon>Metazoa</taxon>
        <taxon>Ecdysozoa</taxon>
        <taxon>Nematoda</taxon>
        <taxon>Chromadorea</taxon>
        <taxon>Rhabditida</taxon>
        <taxon>Spirurina</taxon>
        <taxon>Spiruromorpha</taxon>
        <taxon>Filarioidea</taxon>
        <taxon>Onchocercidae</taxon>
        <taxon>Loa</taxon>
    </lineage>
</organism>
<evidence type="ECO:0000313" key="5">
    <source>
        <dbReference type="Proteomes" id="UP000095285"/>
    </source>
</evidence>
<keyword evidence="3" id="KW-0393">Immunoglobulin domain</keyword>
<feature type="domain" description="Immunoglobulin I-set" evidence="4">
    <location>
        <begin position="434"/>
        <end position="504"/>
    </location>
</feature>
<dbReference type="SUPFAM" id="SSF48726">
    <property type="entry name" value="Immunoglobulin"/>
    <property type="match status" value="2"/>
</dbReference>
<dbReference type="Gene3D" id="2.60.40.10">
    <property type="entry name" value="Immunoglobulins"/>
    <property type="match status" value="2"/>
</dbReference>
<protein>
    <submittedName>
        <fullName evidence="6">I-set domain-containing protein</fullName>
    </submittedName>
</protein>
<accession>A0A1I7VQD2</accession>
<dbReference type="STRING" id="7209.A0A1I7VQD2"/>
<evidence type="ECO:0000256" key="1">
    <source>
        <dbReference type="ARBA" id="ARBA00022737"/>
    </source>
</evidence>
<dbReference type="FunFam" id="2.60.40.10:FF:000032">
    <property type="entry name" value="palladin isoform X1"/>
    <property type="match status" value="1"/>
</dbReference>
<name>A0A1I7VQD2_LOALO</name>
<keyword evidence="5" id="KW-1185">Reference proteome</keyword>
<dbReference type="PANTHER" id="PTHR13817">
    <property type="entry name" value="TITIN"/>
    <property type="match status" value="1"/>
</dbReference>